<reference evidence="3 4" key="1">
    <citation type="journal article" date="2014" name="PLoS Genet.">
        <title>Phylogenetically driven sequencing of extremely halophilic archaea reveals strategies for static and dynamic osmo-response.</title>
        <authorList>
            <person name="Becker E.A."/>
            <person name="Seitzer P.M."/>
            <person name="Tritt A."/>
            <person name="Larsen D."/>
            <person name="Krusor M."/>
            <person name="Yao A.I."/>
            <person name="Wu D."/>
            <person name="Madern D."/>
            <person name="Eisen J.A."/>
            <person name="Darling A.E."/>
            <person name="Facciotti M.T."/>
        </authorList>
    </citation>
    <scope>NUCLEOTIDE SEQUENCE [LARGE SCALE GENOMIC DNA]</scope>
    <source>
        <strain evidence="3 4">DSM 12281</strain>
    </source>
</reference>
<proteinExistence type="predicted"/>
<feature type="compositionally biased region" description="Basic and acidic residues" evidence="1">
    <location>
        <begin position="124"/>
        <end position="134"/>
    </location>
</feature>
<evidence type="ECO:0000256" key="1">
    <source>
        <dbReference type="SAM" id="MobiDB-lite"/>
    </source>
</evidence>
<feature type="domain" description="DUF7344" evidence="2">
    <location>
        <begin position="26"/>
        <end position="113"/>
    </location>
</feature>
<evidence type="ECO:0000313" key="4">
    <source>
        <dbReference type="Proteomes" id="UP000011648"/>
    </source>
</evidence>
<dbReference type="Pfam" id="PF24035">
    <property type="entry name" value="DUF7344"/>
    <property type="match status" value="1"/>
</dbReference>
<dbReference type="OrthoDB" id="247722at2157"/>
<dbReference type="EMBL" id="AOIL01000042">
    <property type="protein sequence ID" value="ELY90740.1"/>
    <property type="molecule type" value="Genomic_DNA"/>
</dbReference>
<dbReference type="PATRIC" id="fig|1230458.4.peg.2197"/>
<dbReference type="InterPro" id="IPR055768">
    <property type="entry name" value="DUF7344"/>
</dbReference>
<protein>
    <recommendedName>
        <fullName evidence="2">DUF7344 domain-containing protein</fullName>
    </recommendedName>
</protein>
<dbReference type="Proteomes" id="UP000011648">
    <property type="component" value="Unassembled WGS sequence"/>
</dbReference>
<comment type="caution">
    <text evidence="3">The sequence shown here is derived from an EMBL/GenBank/DDBJ whole genome shotgun (WGS) entry which is preliminary data.</text>
</comment>
<dbReference type="AlphaFoldDB" id="L9ZW76"/>
<keyword evidence="4" id="KW-1185">Reference proteome</keyword>
<dbReference type="Gene3D" id="1.10.10.10">
    <property type="entry name" value="Winged helix-like DNA-binding domain superfamily/Winged helix DNA-binding domain"/>
    <property type="match status" value="1"/>
</dbReference>
<gene>
    <name evidence="3" type="ORF">C484_10971</name>
</gene>
<organism evidence="3 4">
    <name type="scientific">Natrialba taiwanensis DSM 12281</name>
    <dbReference type="NCBI Taxonomy" id="1230458"/>
    <lineage>
        <taxon>Archaea</taxon>
        <taxon>Methanobacteriati</taxon>
        <taxon>Methanobacteriota</taxon>
        <taxon>Stenosarchaea group</taxon>
        <taxon>Halobacteria</taxon>
        <taxon>Halobacteriales</taxon>
        <taxon>Natrialbaceae</taxon>
        <taxon>Natrialba</taxon>
    </lineage>
</organism>
<evidence type="ECO:0000313" key="3">
    <source>
        <dbReference type="EMBL" id="ELY90740.1"/>
    </source>
</evidence>
<evidence type="ECO:0000259" key="2">
    <source>
        <dbReference type="Pfam" id="PF24035"/>
    </source>
</evidence>
<accession>L9ZW76</accession>
<feature type="region of interest" description="Disordered" evidence="1">
    <location>
        <begin position="124"/>
        <end position="143"/>
    </location>
</feature>
<dbReference type="RefSeq" id="WP_006825947.1">
    <property type="nucleotide sequence ID" value="NZ_AOIL01000042.1"/>
</dbReference>
<sequence length="143" mass="15237">MLPVISDPESLTPLVGATADTDADIDVLADRHRRAVLRCLATRASTDPVPLADLADFVVLETDADDQRSGVLAMTGDALFGTRKRVHSSLRHNHVPRLAEAGLVAFDPDANTVALREDGEAVAEELERVGAERDAAEDEATIA</sequence>
<name>L9ZW76_9EURY</name>
<dbReference type="InterPro" id="IPR036388">
    <property type="entry name" value="WH-like_DNA-bd_sf"/>
</dbReference>